<sequence>MVLGCASENDETKKNIQIQFVKTLGGSKNDNAQAITKTSDGGYAILGYTQSNDFDVVGKTNDSFDFWMLKYTANHQLQWQKAFGGSDDDRGTSIIQTQDGGFAIFGFSKSDDFDVAENAGAKDYWLLKLDTSGEILWQKNFGFIGDDNGTSLIETVDNGFLLIGVLDVTASGGEGISKQQNIKHAGGDYWAIKLDASGNKQWSNYYGGSFTDTPYSVVQTNDNGYLIVGSSDSDDVDIAGNIGSYDFWVVKISETGALLWEKSFGGTEIDEARAIIKTTDNNYVIVGDTRSNNGNVSFNNGAADLWVVKISDNGDLIWEKTFGGSSFDVGRSVFETQDGGLLISGSSRSADGDVDKNEGQNDAWLLKLDSNANLIWQKNIGGSDIDFLYDAAQLNDGSFVAVGESSSSNTDITENKGFTDLLIINLQ</sequence>
<dbReference type="InterPro" id="IPR011047">
    <property type="entry name" value="Quinoprotein_ADH-like_sf"/>
</dbReference>
<proteinExistence type="predicted"/>
<reference evidence="1 2" key="1">
    <citation type="journal article" date="2015" name="Antonie Van Leeuwenhoek">
        <title>Tamlana nanhaiensis sp. nov., isolated from surface seawater collected from the South China Sea.</title>
        <authorList>
            <person name="Liu X."/>
            <person name="Lai Q."/>
            <person name="Du Y."/>
            <person name="Li G."/>
            <person name="Sun F."/>
            <person name="Shao Z."/>
        </authorList>
    </citation>
    <scope>NUCLEOTIDE SEQUENCE [LARGE SCALE GENOMIC DNA]</scope>
    <source>
        <strain evidence="1 2">FHC16</strain>
    </source>
</reference>
<evidence type="ECO:0000313" key="2">
    <source>
        <dbReference type="Proteomes" id="UP000032361"/>
    </source>
</evidence>
<dbReference type="AlphaFoldDB" id="A0A0D7W1E1"/>
<comment type="caution">
    <text evidence="1">The sequence shown here is derived from an EMBL/GenBank/DDBJ whole genome shotgun (WGS) entry which is preliminary data.</text>
</comment>
<evidence type="ECO:0000313" key="1">
    <source>
        <dbReference type="EMBL" id="KJD31672.1"/>
    </source>
</evidence>
<dbReference type="SUPFAM" id="SSF50998">
    <property type="entry name" value="Quinoprotein alcohol dehydrogenase-like"/>
    <property type="match status" value="1"/>
</dbReference>
<dbReference type="PANTHER" id="PTHR42754">
    <property type="entry name" value="ENDOGLUCANASE"/>
    <property type="match status" value="1"/>
</dbReference>
<name>A0A0D7W1E1_9FLAO</name>
<dbReference type="STRING" id="1382798.PK35_12990"/>
<organism evidence="1 2">
    <name type="scientific">Neotamlana nanhaiensis</name>
    <dbReference type="NCBI Taxonomy" id="1382798"/>
    <lineage>
        <taxon>Bacteria</taxon>
        <taxon>Pseudomonadati</taxon>
        <taxon>Bacteroidota</taxon>
        <taxon>Flavobacteriia</taxon>
        <taxon>Flavobacteriales</taxon>
        <taxon>Flavobacteriaceae</taxon>
        <taxon>Neotamlana</taxon>
    </lineage>
</organism>
<protein>
    <submittedName>
        <fullName evidence="1">PKD protein</fullName>
    </submittedName>
</protein>
<dbReference type="EMBL" id="JTDV01000013">
    <property type="protein sequence ID" value="KJD31672.1"/>
    <property type="molecule type" value="Genomic_DNA"/>
</dbReference>
<dbReference type="PANTHER" id="PTHR42754:SF1">
    <property type="entry name" value="LIPOPROTEIN"/>
    <property type="match status" value="1"/>
</dbReference>
<gene>
    <name evidence="1" type="ORF">PK35_12990</name>
</gene>
<dbReference type="Proteomes" id="UP000032361">
    <property type="component" value="Unassembled WGS sequence"/>
</dbReference>
<accession>A0A0D7W1E1</accession>
<keyword evidence="2" id="KW-1185">Reference proteome</keyword>
<dbReference type="PATRIC" id="fig|1382798.3.peg.1159"/>